<feature type="region of interest" description="Disordered" evidence="1">
    <location>
        <begin position="1"/>
        <end position="29"/>
    </location>
</feature>
<evidence type="ECO:0000313" key="2">
    <source>
        <dbReference type="EMBL" id="KAK7683488.1"/>
    </source>
</evidence>
<evidence type="ECO:0000313" key="3">
    <source>
        <dbReference type="Proteomes" id="UP001385951"/>
    </source>
</evidence>
<reference evidence="2 3" key="1">
    <citation type="submission" date="2022-09" db="EMBL/GenBank/DDBJ databases">
        <authorList>
            <person name="Palmer J.M."/>
        </authorList>
    </citation>
    <scope>NUCLEOTIDE SEQUENCE [LARGE SCALE GENOMIC DNA]</scope>
    <source>
        <strain evidence="2 3">DSM 7382</strain>
    </source>
</reference>
<feature type="compositionally biased region" description="Pro residues" evidence="1">
    <location>
        <begin position="255"/>
        <end position="270"/>
    </location>
</feature>
<dbReference type="Proteomes" id="UP001385951">
    <property type="component" value="Unassembled WGS sequence"/>
</dbReference>
<comment type="caution">
    <text evidence="2">The sequence shown here is derived from an EMBL/GenBank/DDBJ whole genome shotgun (WGS) entry which is preliminary data.</text>
</comment>
<feature type="region of interest" description="Disordered" evidence="1">
    <location>
        <begin position="508"/>
        <end position="529"/>
    </location>
</feature>
<name>A0AAW0FQZ0_9APHY</name>
<evidence type="ECO:0000256" key="1">
    <source>
        <dbReference type="SAM" id="MobiDB-lite"/>
    </source>
</evidence>
<proteinExistence type="predicted"/>
<feature type="compositionally biased region" description="Low complexity" evidence="1">
    <location>
        <begin position="459"/>
        <end position="468"/>
    </location>
</feature>
<feature type="region of interest" description="Disordered" evidence="1">
    <location>
        <begin position="447"/>
        <end position="468"/>
    </location>
</feature>
<keyword evidence="3" id="KW-1185">Reference proteome</keyword>
<dbReference type="AlphaFoldDB" id="A0AAW0FQZ0"/>
<accession>A0AAW0FQZ0</accession>
<dbReference type="EMBL" id="JASBNA010000030">
    <property type="protein sequence ID" value="KAK7683488.1"/>
    <property type="molecule type" value="Genomic_DNA"/>
</dbReference>
<feature type="region of interest" description="Disordered" evidence="1">
    <location>
        <begin position="205"/>
        <end position="279"/>
    </location>
</feature>
<gene>
    <name evidence="2" type="ORF">QCA50_013322</name>
</gene>
<sequence>MDLQRAPWKSLFRRRTASNAKQPPSLNDLEKQFKDAEDERSSLFESFLRQLEYDFLQAESARKLPEKQREEEFVAAQTRRPRKEDIFRRNEDRRTLLFQEVQEVRKGLFSESLVRYDKQSERFLSTIESLYSSGRQRRDQVAQRLVETITREFLDFLRSTHDAFLKAHFQRVEVMKKEWRAKSHATSMASELGSERESQYLLYPPLPPVKPLTPSHASSRQPSMLFPRSRSRSRSPRSRVLQRPVLIHSNHLLSPLPPSPHGPSGMPGPPLNMDHDESDTSRPFLPYLRDLLDFYDSSFHDKETQRTEMCYNALQTHESTFLHAEDERGNAVKSFNSRYQHAQDSFKQQCESSRNSFNEFFRKREEDRDNAEWRREDAFRTELDLFRVTSQQVQASFSSRARVLEVAETQAATSLKDHISDIISAMKQTIRSSRRAKAFLFSQSLRIDSHEPEAPPTPSASSEALSAPVSPVEIPTVIMPVPPSIRQGVHRPPGYSQPPSIIVPTVVHRSYESRSRSRSPSRRGQDSNFVPRMLFQANGLMPELPVPHHEHPTTPQMKDTSVVDAYLKMHRIIFTKEQERRNTKANEALQRWQQTFAINECKRQEEFKTQQMQYAEEADERGTEQSLTFLADQQQRAKNFLAGQSQRGKYVRREGQETIATVLYFLTSMES</sequence>
<organism evidence="2 3">
    <name type="scientific">Cerrena zonata</name>
    <dbReference type="NCBI Taxonomy" id="2478898"/>
    <lineage>
        <taxon>Eukaryota</taxon>
        <taxon>Fungi</taxon>
        <taxon>Dikarya</taxon>
        <taxon>Basidiomycota</taxon>
        <taxon>Agaricomycotina</taxon>
        <taxon>Agaricomycetes</taxon>
        <taxon>Polyporales</taxon>
        <taxon>Cerrenaceae</taxon>
        <taxon>Cerrena</taxon>
    </lineage>
</organism>
<protein>
    <submittedName>
        <fullName evidence="2">Uncharacterized protein</fullName>
    </submittedName>
</protein>